<protein>
    <submittedName>
        <fullName evidence="2">DUF2288 domain-containing protein</fullName>
    </submittedName>
</protein>
<dbReference type="RefSeq" id="WP_200267426.1">
    <property type="nucleotide sequence ID" value="NZ_JAENIJ010000003.1"/>
</dbReference>
<comment type="caution">
    <text evidence="2">The sequence shown here is derived from an EMBL/GenBank/DDBJ whole genome shotgun (WGS) entry which is preliminary data.</text>
</comment>
<dbReference type="AlphaFoldDB" id="A0A934VVA3"/>
<evidence type="ECO:0000313" key="3">
    <source>
        <dbReference type="Proteomes" id="UP000603141"/>
    </source>
</evidence>
<dbReference type="Proteomes" id="UP000603141">
    <property type="component" value="Unassembled WGS sequence"/>
</dbReference>
<evidence type="ECO:0000313" key="2">
    <source>
        <dbReference type="EMBL" id="MBK1881329.1"/>
    </source>
</evidence>
<keyword evidence="3" id="KW-1185">Reference proteome</keyword>
<dbReference type="EMBL" id="JAENIJ010000003">
    <property type="protein sequence ID" value="MBK1881329.1"/>
    <property type="molecule type" value="Genomic_DNA"/>
</dbReference>
<dbReference type="Pfam" id="PF10052">
    <property type="entry name" value="DUF2288"/>
    <property type="match status" value="1"/>
</dbReference>
<sequence>MISPDSSTSGEPAGSGSSGMKYLLLGKDESTDQEKLAKYKGEVDWTYLKPHFERGCLFFVDPDAKLEEVGAAIAANETERVQNWLASGDLVKIEALHANQWEGGTTQFEALVVSPFVLCRPVVSRG</sequence>
<feature type="region of interest" description="Disordered" evidence="1">
    <location>
        <begin position="1"/>
        <end position="21"/>
    </location>
</feature>
<organism evidence="2 3">
    <name type="scientific">Luteolibacter pohnpeiensis</name>
    <dbReference type="NCBI Taxonomy" id="454153"/>
    <lineage>
        <taxon>Bacteria</taxon>
        <taxon>Pseudomonadati</taxon>
        <taxon>Verrucomicrobiota</taxon>
        <taxon>Verrucomicrobiia</taxon>
        <taxon>Verrucomicrobiales</taxon>
        <taxon>Verrucomicrobiaceae</taxon>
        <taxon>Luteolibacter</taxon>
    </lineage>
</organism>
<evidence type="ECO:0000256" key="1">
    <source>
        <dbReference type="SAM" id="MobiDB-lite"/>
    </source>
</evidence>
<accession>A0A934VVA3</accession>
<dbReference type="InterPro" id="IPR018741">
    <property type="entry name" value="DUF2288"/>
</dbReference>
<reference evidence="2" key="1">
    <citation type="submission" date="2021-01" db="EMBL/GenBank/DDBJ databases">
        <title>Modified the classification status of verrucomicrobia.</title>
        <authorList>
            <person name="Feng X."/>
        </authorList>
    </citation>
    <scope>NUCLEOTIDE SEQUENCE</scope>
    <source>
        <strain evidence="2">KCTC 22041</strain>
    </source>
</reference>
<name>A0A934VVA3_9BACT</name>
<gene>
    <name evidence="2" type="ORF">JIN85_02815</name>
</gene>
<feature type="compositionally biased region" description="Polar residues" evidence="1">
    <location>
        <begin position="1"/>
        <end position="10"/>
    </location>
</feature>
<proteinExistence type="predicted"/>